<proteinExistence type="predicted"/>
<reference evidence="1" key="1">
    <citation type="submission" date="2015-10" db="EMBL/GenBank/DDBJ databases">
        <title>Daphnia magna gene sets from two clonal populations assembled and annotated with EvidentialGene.</title>
        <authorList>
            <person name="Gilbert D."/>
            <person name="Podicheti R."/>
            <person name="Orsini L."/>
            <person name="Colbourne J."/>
            <person name="Pfrender M."/>
        </authorList>
    </citation>
    <scope>NUCLEOTIDE SEQUENCE</scope>
</reference>
<sequence length="55" mass="6441">MKATLVVISLPGVFNRPWKPWQPTFSLSLWFCIAPLLDYANCTHFDWSHTLFSQQ</sequence>
<accession>A0A0P4Y0I6</accession>
<organism evidence="1">
    <name type="scientific">Daphnia magna</name>
    <dbReference type="NCBI Taxonomy" id="35525"/>
    <lineage>
        <taxon>Eukaryota</taxon>
        <taxon>Metazoa</taxon>
        <taxon>Ecdysozoa</taxon>
        <taxon>Arthropoda</taxon>
        <taxon>Crustacea</taxon>
        <taxon>Branchiopoda</taxon>
        <taxon>Diplostraca</taxon>
        <taxon>Cladocera</taxon>
        <taxon>Anomopoda</taxon>
        <taxon>Daphniidae</taxon>
        <taxon>Daphnia</taxon>
    </lineage>
</organism>
<evidence type="ECO:0000313" key="1">
    <source>
        <dbReference type="EMBL" id="JAI89098.1"/>
    </source>
</evidence>
<reference evidence="1" key="2">
    <citation type="submission" date="2015-10" db="EMBL/GenBank/DDBJ databases">
        <authorList>
            <person name="Gilbert D.G."/>
        </authorList>
    </citation>
    <scope>NUCLEOTIDE SEQUENCE</scope>
</reference>
<dbReference type="EMBL" id="GDIP01234303">
    <property type="protein sequence ID" value="JAI89098.1"/>
    <property type="molecule type" value="Transcribed_RNA"/>
</dbReference>
<protein>
    <submittedName>
        <fullName evidence="1">Uncharacterized protein</fullName>
    </submittedName>
</protein>
<name>A0A0P4Y0I6_9CRUS</name>
<dbReference type="AlphaFoldDB" id="A0A0P4Y0I6"/>